<protein>
    <submittedName>
        <fullName evidence="1">Uncharacterized protein</fullName>
    </submittedName>
</protein>
<dbReference type="RefSeq" id="WP_379930514.1">
    <property type="nucleotide sequence ID" value="NZ_JBHUMM010000043.1"/>
</dbReference>
<reference evidence="2" key="1">
    <citation type="journal article" date="2019" name="Int. J. Syst. Evol. Microbiol.">
        <title>The Global Catalogue of Microorganisms (GCM) 10K type strain sequencing project: providing services to taxonomists for standard genome sequencing and annotation.</title>
        <authorList>
            <consortium name="The Broad Institute Genomics Platform"/>
            <consortium name="The Broad Institute Genome Sequencing Center for Infectious Disease"/>
            <person name="Wu L."/>
            <person name="Ma J."/>
        </authorList>
    </citation>
    <scope>NUCLEOTIDE SEQUENCE [LARGE SCALE GENOMIC DNA]</scope>
    <source>
        <strain evidence="2">KCTC 33676</strain>
    </source>
</reference>
<accession>A0ABW5RD16</accession>
<evidence type="ECO:0000313" key="1">
    <source>
        <dbReference type="EMBL" id="MFD2672955.1"/>
    </source>
</evidence>
<proteinExistence type="predicted"/>
<sequence length="57" mass="6526">MIIKNIEFTAKELEDIYLAKDLCNGMKMDGKKVICFEVLSKLLNGELGANQHSKIYY</sequence>
<organism evidence="1 2">
    <name type="scientific">Marinicrinis sediminis</name>
    <dbReference type="NCBI Taxonomy" id="1652465"/>
    <lineage>
        <taxon>Bacteria</taxon>
        <taxon>Bacillati</taxon>
        <taxon>Bacillota</taxon>
        <taxon>Bacilli</taxon>
        <taxon>Bacillales</taxon>
        <taxon>Paenibacillaceae</taxon>
    </lineage>
</organism>
<keyword evidence="2" id="KW-1185">Reference proteome</keyword>
<name>A0ABW5RD16_9BACL</name>
<gene>
    <name evidence="1" type="ORF">ACFSUC_15400</name>
</gene>
<evidence type="ECO:0000313" key="2">
    <source>
        <dbReference type="Proteomes" id="UP001597497"/>
    </source>
</evidence>
<comment type="caution">
    <text evidence="1">The sequence shown here is derived from an EMBL/GenBank/DDBJ whole genome shotgun (WGS) entry which is preliminary data.</text>
</comment>
<dbReference type="Proteomes" id="UP001597497">
    <property type="component" value="Unassembled WGS sequence"/>
</dbReference>
<dbReference type="EMBL" id="JBHUMM010000043">
    <property type="protein sequence ID" value="MFD2672955.1"/>
    <property type="molecule type" value="Genomic_DNA"/>
</dbReference>